<feature type="compositionally biased region" description="Acidic residues" evidence="4">
    <location>
        <begin position="168"/>
        <end position="182"/>
    </location>
</feature>
<feature type="compositionally biased region" description="Acidic residues" evidence="4">
    <location>
        <begin position="147"/>
        <end position="157"/>
    </location>
</feature>
<reference evidence="5 6" key="1">
    <citation type="journal article" date="2010" name="Plant Cell">
        <title>The Chlorella variabilis NC64A genome reveals adaptation to photosymbiosis, coevolution with viruses, and cryptic sex.</title>
        <authorList>
            <person name="Blanc G."/>
            <person name="Duncan G."/>
            <person name="Agarkova I."/>
            <person name="Borodovsky M."/>
            <person name="Gurnon J."/>
            <person name="Kuo A."/>
            <person name="Lindquist E."/>
            <person name="Lucas S."/>
            <person name="Pangilinan J."/>
            <person name="Polle J."/>
            <person name="Salamov A."/>
            <person name="Terry A."/>
            <person name="Yamada T."/>
            <person name="Dunigan D.D."/>
            <person name="Grigoriev I.V."/>
            <person name="Claverie J.M."/>
            <person name="Van Etten J.L."/>
        </authorList>
    </citation>
    <scope>NUCLEOTIDE SEQUENCE [LARGE SCALE GENOMIC DNA]</scope>
    <source>
        <strain evidence="5 6">NC64A</strain>
    </source>
</reference>
<dbReference type="EMBL" id="GL433867">
    <property type="protein sequence ID" value="EFN51156.1"/>
    <property type="molecule type" value="Genomic_DNA"/>
</dbReference>
<dbReference type="InterPro" id="IPR037359">
    <property type="entry name" value="NST/OST"/>
</dbReference>
<feature type="binding site" evidence="3">
    <location>
        <position position="320"/>
    </location>
    <ligand>
        <name>3'-phosphoadenylyl sulfate</name>
        <dbReference type="ChEBI" id="CHEBI:58339"/>
    </ligand>
</feature>
<dbReference type="KEGG" id="cvr:CHLNCDRAFT_141380"/>
<keyword evidence="1" id="KW-0808">Transferase</keyword>
<protein>
    <recommendedName>
        <fullName evidence="7">Sulfotransferase</fullName>
    </recommendedName>
</protein>
<sequence>MWSPTKAKGAAAAKKPEQQLFLAAVYALCLAAAVVGLARTHLLHNFRASPLCDGASCSVSSSLRGAQQLLREAARKVAAQHSEAMALGIPVQRLKYEKSMAGAPSGGGEDEEEEGGGADAVLEEVEEELAAAGADGRSQPAGTQRSEEEEEQEEQEVEAGSSRQEPPGGDEEGAEGEEEEEEAGRTSAPSPYQLAVEDCADLACLSKAGRLGMHPGQFRFPSFFIKCATTSLFWHLKNHPQVLAADNKEPEFFSDDCGYDPAACSRKDTRRYLFDTMRLGEAVEGGMRAAAVEASTHYGRNGHLLAAPVFPWLKVIISMREPISRAISMLAHNLDKHGSGCLTKDSVFKCLERDLQRDTYGRPFAAWLDAYPPDQVFLIQYENITSTAHGSDVLHAIKNRLGIDPELPGSDLGIRNTREYHLMRKGELKEGEQADGWPMKKWQYQSLVDMVRPDAQTVADLADRHGLADGRQWMRNWEAEWKATLEECGADGNCVVFPN</sequence>
<name>E1ZSR8_CHLVA</name>
<evidence type="ECO:0000256" key="2">
    <source>
        <dbReference type="PIRSR" id="PIRSR637359-1"/>
    </source>
</evidence>
<evidence type="ECO:0000313" key="5">
    <source>
        <dbReference type="EMBL" id="EFN51156.1"/>
    </source>
</evidence>
<evidence type="ECO:0008006" key="7">
    <source>
        <dbReference type="Google" id="ProtNLM"/>
    </source>
</evidence>
<organism evidence="6">
    <name type="scientific">Chlorella variabilis</name>
    <name type="common">Green alga</name>
    <dbReference type="NCBI Taxonomy" id="554065"/>
    <lineage>
        <taxon>Eukaryota</taxon>
        <taxon>Viridiplantae</taxon>
        <taxon>Chlorophyta</taxon>
        <taxon>core chlorophytes</taxon>
        <taxon>Trebouxiophyceae</taxon>
        <taxon>Chlorellales</taxon>
        <taxon>Chlorellaceae</taxon>
        <taxon>Chlorella clade</taxon>
        <taxon>Chlorella</taxon>
    </lineage>
</organism>
<evidence type="ECO:0000256" key="1">
    <source>
        <dbReference type="ARBA" id="ARBA00022679"/>
    </source>
</evidence>
<evidence type="ECO:0000313" key="6">
    <source>
        <dbReference type="Proteomes" id="UP000008141"/>
    </source>
</evidence>
<proteinExistence type="predicted"/>
<dbReference type="PANTHER" id="PTHR10605:SF56">
    <property type="entry name" value="BIFUNCTIONAL HEPARAN SULFATE N-DEACETYLASE_N-SULFOTRANSFERASE"/>
    <property type="match status" value="1"/>
</dbReference>
<accession>E1ZSR8</accession>
<dbReference type="GeneID" id="17350620"/>
<gene>
    <name evidence="5" type="ORF">CHLNCDRAFT_141380</name>
</gene>
<dbReference type="InParanoid" id="E1ZSR8"/>
<dbReference type="Proteomes" id="UP000008141">
    <property type="component" value="Unassembled WGS sequence"/>
</dbReference>
<feature type="active site" description="For sulfotransferase activity" evidence="2">
    <location>
        <position position="226"/>
    </location>
</feature>
<dbReference type="GO" id="GO:0008146">
    <property type="term" value="F:sulfotransferase activity"/>
    <property type="evidence" value="ECO:0007669"/>
    <property type="project" value="InterPro"/>
</dbReference>
<evidence type="ECO:0000256" key="4">
    <source>
        <dbReference type="SAM" id="MobiDB-lite"/>
    </source>
</evidence>
<feature type="binding site" evidence="3">
    <location>
        <position position="328"/>
    </location>
    <ligand>
        <name>3'-phosphoadenylyl sulfate</name>
        <dbReference type="ChEBI" id="CHEBI:58339"/>
    </ligand>
</feature>
<dbReference type="AlphaFoldDB" id="E1ZSR8"/>
<dbReference type="OrthoDB" id="411451at2759"/>
<evidence type="ECO:0000256" key="3">
    <source>
        <dbReference type="PIRSR" id="PIRSR637359-2"/>
    </source>
</evidence>
<dbReference type="RefSeq" id="XP_005843258.1">
    <property type="nucleotide sequence ID" value="XM_005843196.1"/>
</dbReference>
<feature type="region of interest" description="Disordered" evidence="4">
    <location>
        <begin position="130"/>
        <end position="191"/>
    </location>
</feature>
<dbReference type="InterPro" id="IPR027417">
    <property type="entry name" value="P-loop_NTPase"/>
</dbReference>
<dbReference type="SUPFAM" id="SSF52540">
    <property type="entry name" value="P-loop containing nucleoside triphosphate hydrolases"/>
    <property type="match status" value="1"/>
</dbReference>
<dbReference type="Gene3D" id="3.40.50.300">
    <property type="entry name" value="P-loop containing nucleotide triphosphate hydrolases"/>
    <property type="match status" value="1"/>
</dbReference>
<keyword evidence="6" id="KW-1185">Reference proteome</keyword>
<dbReference type="PANTHER" id="PTHR10605">
    <property type="entry name" value="HEPARAN SULFATE SULFOTRANSFERASE"/>
    <property type="match status" value="1"/>
</dbReference>